<feature type="region of interest" description="Disordered" evidence="1">
    <location>
        <begin position="135"/>
        <end position="206"/>
    </location>
</feature>
<reference evidence="2" key="2">
    <citation type="journal article" date="2018" name="Sci. Data">
        <title>The draft genome sequence of cork oak.</title>
        <authorList>
            <person name="Ramos A.M."/>
            <person name="Usie A."/>
            <person name="Barbosa P."/>
            <person name="Barros P.M."/>
            <person name="Capote T."/>
            <person name="Chaves I."/>
            <person name="Simoes F."/>
            <person name="Abreu I."/>
            <person name="Carrasquinho I."/>
            <person name="Faro C."/>
            <person name="Guimaraes J.B."/>
            <person name="Mendonca D."/>
            <person name="Nobrega F."/>
            <person name="Rodrigues L."/>
            <person name="Saibo N.J.M."/>
            <person name="Varela M.C."/>
            <person name="Egas C."/>
            <person name="Matos J."/>
            <person name="Miguel C.M."/>
            <person name="Oliveira M.M."/>
            <person name="Ricardo C.P."/>
            <person name="Goncalves S."/>
        </authorList>
    </citation>
    <scope>NUCLEOTIDE SEQUENCE [LARGE SCALE GENOMIC DNA]</scope>
    <source>
        <strain evidence="2">HL8</strain>
    </source>
</reference>
<dbReference type="InterPro" id="IPR027921">
    <property type="entry name" value="NOPCHAP1"/>
</dbReference>
<dbReference type="PANTHER" id="PTHR28674:SF1">
    <property type="entry name" value="NOP PROTEIN CHAPERONE 1"/>
    <property type="match status" value="1"/>
</dbReference>
<organism evidence="2">
    <name type="scientific">Quercus suber</name>
    <name type="common">Cork oak</name>
    <dbReference type="NCBI Taxonomy" id="58331"/>
    <lineage>
        <taxon>Eukaryota</taxon>
        <taxon>Viridiplantae</taxon>
        <taxon>Streptophyta</taxon>
        <taxon>Embryophyta</taxon>
        <taxon>Tracheophyta</taxon>
        <taxon>Spermatophyta</taxon>
        <taxon>Magnoliopsida</taxon>
        <taxon>eudicotyledons</taxon>
        <taxon>Gunneridae</taxon>
        <taxon>Pentapetalae</taxon>
        <taxon>rosids</taxon>
        <taxon>fabids</taxon>
        <taxon>Fagales</taxon>
        <taxon>Fagaceae</taxon>
        <taxon>Quercus</taxon>
    </lineage>
</organism>
<comment type="caution">
    <text evidence="2">The sequence shown here is derived from an EMBL/GenBank/DDBJ whole genome shotgun (WGS) entry which is preliminary data.</text>
</comment>
<dbReference type="Pfam" id="PF15370">
    <property type="entry name" value="NOPCHAP1"/>
    <property type="match status" value="1"/>
</dbReference>
<sequence>MGHTNTSKDLLQLEHKNPSTSPLESTLLVCRKDIAPLPQKSIPDGNPITAPVPKSQVLGKIKDFLGVISEANERLQHDAKENSESYDIESLTGNETEIIEMDLMLGIADLHTPEAVAAAESAIAGYQPLIPLAASSSRTDSEDSSDNDSDDDNDDDDDDDDDENDNDDGNDTCLPVKLERSKSGQGNSLSEDVNPSKKRQKIVELS</sequence>
<evidence type="ECO:0000313" key="2">
    <source>
        <dbReference type="EMBL" id="KAK7856736.1"/>
    </source>
</evidence>
<dbReference type="GO" id="GO:0000492">
    <property type="term" value="P:box C/D snoRNP assembly"/>
    <property type="evidence" value="ECO:0007669"/>
    <property type="project" value="InterPro"/>
</dbReference>
<feature type="region of interest" description="Disordered" evidence="1">
    <location>
        <begin position="1"/>
        <end position="24"/>
    </location>
</feature>
<dbReference type="EMBL" id="PKMF04000034">
    <property type="protein sequence ID" value="KAK7856736.1"/>
    <property type="molecule type" value="Genomic_DNA"/>
</dbReference>
<reference evidence="2" key="1">
    <citation type="submission" date="2017-12" db="EMBL/GenBank/DDBJ databases">
        <authorList>
            <person name="Barbosa P."/>
            <person name="Usie A."/>
            <person name="Ramos A.M."/>
        </authorList>
    </citation>
    <scope>NUCLEOTIDE SEQUENCE</scope>
    <source>
        <strain evidence="2">HL8</strain>
        <tissue evidence="2">Leaves</tissue>
    </source>
</reference>
<gene>
    <name evidence="2" type="ORF">CFP56_022156</name>
</gene>
<proteinExistence type="predicted"/>
<protein>
    <submittedName>
        <fullName evidence="2">Uncharacterized protein</fullName>
    </submittedName>
</protein>
<dbReference type="AlphaFoldDB" id="A0AAW0M0K4"/>
<feature type="compositionally biased region" description="Acidic residues" evidence="1">
    <location>
        <begin position="142"/>
        <end position="170"/>
    </location>
</feature>
<reference evidence="2" key="3">
    <citation type="submission" date="2023-07" db="EMBL/GenBank/DDBJ databases">
        <title>An improved reference 1 genome and first organelle genomes of Quercus suber.</title>
        <authorList>
            <consortium name="Genosuber Consortium"/>
            <person name="Usie A."/>
            <person name="Serra O."/>
            <person name="Barros P."/>
        </authorList>
    </citation>
    <scope>NUCLEOTIDE SEQUENCE</scope>
    <source>
        <strain evidence="2">HL8</strain>
        <tissue evidence="2">Leaves</tissue>
    </source>
</reference>
<evidence type="ECO:0000256" key="1">
    <source>
        <dbReference type="SAM" id="MobiDB-lite"/>
    </source>
</evidence>
<dbReference type="PANTHER" id="PTHR28674">
    <property type="entry name" value="SIMILAR TO DNA SEGMENT, CHR 10, WAYNE STATE UNIVERSITY 102,-EXPRESSED"/>
    <property type="match status" value="1"/>
</dbReference>
<name>A0AAW0M0K4_QUESU</name>
<dbReference type="Gramene" id="rna-CFP56_47312">
    <property type="protein sequence ID" value="cds-POE89011.1"/>
    <property type="gene ID" value="gene-CFP56_47312"/>
</dbReference>
<dbReference type="GO" id="GO:0062064">
    <property type="term" value="F:box C/D methylation guide snoRNP complex binding"/>
    <property type="evidence" value="ECO:0007669"/>
    <property type="project" value="TreeGrafter"/>
</dbReference>
<feature type="compositionally biased region" description="Polar residues" evidence="1">
    <location>
        <begin position="183"/>
        <end position="193"/>
    </location>
</feature>
<accession>A0AAW0M0K4</accession>